<dbReference type="PANTHER" id="PTHR44191">
    <property type="entry name" value="TRANSCRIPTION FACTOR KUA1"/>
    <property type="match status" value="1"/>
</dbReference>
<dbReference type="PANTHER" id="PTHR44191:SF62">
    <property type="entry name" value="OS04G0341900 PROTEIN"/>
    <property type="match status" value="1"/>
</dbReference>
<dbReference type="InterPro" id="IPR052245">
    <property type="entry name" value="Plant_Stress_Dev_TF"/>
</dbReference>
<dbReference type="SMART" id="SM00717">
    <property type="entry name" value="SANT"/>
    <property type="match status" value="1"/>
</dbReference>
<feature type="compositionally biased region" description="Polar residues" evidence="7">
    <location>
        <begin position="341"/>
        <end position="351"/>
    </location>
</feature>
<protein>
    <submittedName>
        <fullName evidence="11">Uncharacterized protein</fullName>
    </submittedName>
</protein>
<feature type="region of interest" description="Disordered" evidence="7">
    <location>
        <begin position="511"/>
        <end position="532"/>
    </location>
</feature>
<keyword evidence="3" id="KW-0238">DNA-binding</keyword>
<evidence type="ECO:0000256" key="1">
    <source>
        <dbReference type="ARBA" id="ARBA00004123"/>
    </source>
</evidence>
<comment type="subcellular location">
    <subcellularLocation>
        <location evidence="1">Nucleus</location>
    </subcellularLocation>
</comment>
<feature type="region of interest" description="Disordered" evidence="7">
    <location>
        <begin position="362"/>
        <end position="428"/>
    </location>
</feature>
<keyword evidence="6" id="KW-0862">Zinc</keyword>
<dbReference type="PROSITE" id="PS50158">
    <property type="entry name" value="ZF_CCHC"/>
    <property type="match status" value="1"/>
</dbReference>
<dbReference type="InterPro" id="IPR001878">
    <property type="entry name" value="Znf_CCHC"/>
</dbReference>
<comment type="caution">
    <text evidence="11">The sequence shown here is derived from an EMBL/GenBank/DDBJ whole genome shotgun (WGS) entry which is preliminary data.</text>
</comment>
<evidence type="ECO:0000313" key="12">
    <source>
        <dbReference type="Proteomes" id="UP001489004"/>
    </source>
</evidence>
<sequence length="532" mass="56244">MARKCSHCGQSGHNARTCLEVAGRVFPPTIQLPALQQHAGPPDGLLAQASPDATQDEMDVTSAGFERAEAAAGQSSDSATQAKRDRKKGVPWTEEEHRVFLLGLKKLGKGDWRGISRHFVRTRTPTQVASHAQKYFIRQGNLHKRKRRSSLFDLAPEGGGLDGISDDEALPFSSYPRFGLGGQGLDPYAMQRLLEAGAAAGLNPAMLSAITTAALQGNAAFPGGMAAGLSAAPLLNMFSSFQQAAQLAAEQPQQPEALTAMNSGRNPFTGLGDYAALQQHATAAAFAAALQRQQQQQQQQQAALAMAAMSAVGGGPSPWGFPAYDSMQRTGLPCMPPPTSVPSSFDATGRWQSPTVAPLRQEHAGYERSSQQQQQPEGYQSRPQAPCGQPCASEPQAHAAQLGPRSQATEHSMAAEGSHHEGDDDSTQKLYRPKANRLSAVPSNGFTPLPFMSEPVASCSLRSDWSRQSDVDAHNTRYLPHDAVSLMHSGDRLPSMGASLGTGCSFTRFNSSSSAGGASNGSGRSKSGNLTG</sequence>
<keyword evidence="6" id="KW-0863">Zinc-finger</keyword>
<keyword evidence="5" id="KW-0539">Nucleus</keyword>
<dbReference type="SUPFAM" id="SSF46689">
    <property type="entry name" value="Homeodomain-like"/>
    <property type="match status" value="1"/>
</dbReference>
<feature type="region of interest" description="Disordered" evidence="7">
    <location>
        <begin position="34"/>
        <end position="90"/>
    </location>
</feature>
<evidence type="ECO:0000256" key="3">
    <source>
        <dbReference type="ARBA" id="ARBA00023125"/>
    </source>
</evidence>
<dbReference type="PROSITE" id="PS51294">
    <property type="entry name" value="HTH_MYB"/>
    <property type="match status" value="1"/>
</dbReference>
<proteinExistence type="predicted"/>
<organism evidence="11 12">
    <name type="scientific">[Myrmecia] bisecta</name>
    <dbReference type="NCBI Taxonomy" id="41462"/>
    <lineage>
        <taxon>Eukaryota</taxon>
        <taxon>Viridiplantae</taxon>
        <taxon>Chlorophyta</taxon>
        <taxon>core chlorophytes</taxon>
        <taxon>Trebouxiophyceae</taxon>
        <taxon>Trebouxiales</taxon>
        <taxon>Trebouxiaceae</taxon>
        <taxon>Myrmecia</taxon>
    </lineage>
</organism>
<name>A0AAW1QQK7_9CHLO</name>
<evidence type="ECO:0000259" key="10">
    <source>
        <dbReference type="PROSITE" id="PS51294"/>
    </source>
</evidence>
<feature type="domain" description="Myb-like" evidence="8">
    <location>
        <begin position="84"/>
        <end position="136"/>
    </location>
</feature>
<reference evidence="11 12" key="1">
    <citation type="journal article" date="2024" name="Nat. Commun.">
        <title>Phylogenomics reveals the evolutionary origins of lichenization in chlorophyte algae.</title>
        <authorList>
            <person name="Puginier C."/>
            <person name="Libourel C."/>
            <person name="Otte J."/>
            <person name="Skaloud P."/>
            <person name="Haon M."/>
            <person name="Grisel S."/>
            <person name="Petersen M."/>
            <person name="Berrin J.G."/>
            <person name="Delaux P.M."/>
            <person name="Dal Grande F."/>
            <person name="Keller J."/>
        </authorList>
    </citation>
    <scope>NUCLEOTIDE SEQUENCE [LARGE SCALE GENOMIC DNA]</scope>
    <source>
        <strain evidence="11 12">SAG 2043</strain>
    </source>
</reference>
<dbReference type="NCBIfam" id="TIGR01557">
    <property type="entry name" value="myb_SHAQKYF"/>
    <property type="match status" value="1"/>
</dbReference>
<feature type="domain" description="HTH myb-type" evidence="10">
    <location>
        <begin position="84"/>
        <end position="140"/>
    </location>
</feature>
<evidence type="ECO:0000256" key="7">
    <source>
        <dbReference type="SAM" id="MobiDB-lite"/>
    </source>
</evidence>
<keyword evidence="12" id="KW-1185">Reference proteome</keyword>
<dbReference type="CDD" id="cd00167">
    <property type="entry name" value="SANT"/>
    <property type="match status" value="1"/>
</dbReference>
<dbReference type="EMBL" id="JALJOR010000002">
    <property type="protein sequence ID" value="KAK9823535.1"/>
    <property type="molecule type" value="Genomic_DNA"/>
</dbReference>
<feature type="domain" description="CCHC-type" evidence="9">
    <location>
        <begin position="3"/>
        <end position="18"/>
    </location>
</feature>
<dbReference type="Pfam" id="PF00249">
    <property type="entry name" value="Myb_DNA-binding"/>
    <property type="match status" value="1"/>
</dbReference>
<evidence type="ECO:0000256" key="5">
    <source>
        <dbReference type="ARBA" id="ARBA00023242"/>
    </source>
</evidence>
<keyword evidence="2" id="KW-0805">Transcription regulation</keyword>
<dbReference type="InterPro" id="IPR017930">
    <property type="entry name" value="Myb_dom"/>
</dbReference>
<dbReference type="Proteomes" id="UP001489004">
    <property type="component" value="Unassembled WGS sequence"/>
</dbReference>
<dbReference type="GO" id="GO:0003677">
    <property type="term" value="F:DNA binding"/>
    <property type="evidence" value="ECO:0007669"/>
    <property type="project" value="UniProtKB-KW"/>
</dbReference>
<dbReference type="InterPro" id="IPR006447">
    <property type="entry name" value="Myb_dom_plants"/>
</dbReference>
<dbReference type="FunFam" id="1.10.10.60:FF:000009">
    <property type="entry name" value="transcription factor MYB1R1"/>
    <property type="match status" value="1"/>
</dbReference>
<feature type="compositionally biased region" description="Low complexity" evidence="7">
    <location>
        <begin position="367"/>
        <end position="384"/>
    </location>
</feature>
<evidence type="ECO:0000259" key="8">
    <source>
        <dbReference type="PROSITE" id="PS50090"/>
    </source>
</evidence>
<dbReference type="PROSITE" id="PS50090">
    <property type="entry name" value="MYB_LIKE"/>
    <property type="match status" value="1"/>
</dbReference>
<dbReference type="GO" id="GO:0008270">
    <property type="term" value="F:zinc ion binding"/>
    <property type="evidence" value="ECO:0007669"/>
    <property type="project" value="UniProtKB-KW"/>
</dbReference>
<evidence type="ECO:0000256" key="6">
    <source>
        <dbReference type="PROSITE-ProRule" id="PRU00047"/>
    </source>
</evidence>
<gene>
    <name evidence="11" type="ORF">WJX72_003500</name>
</gene>
<dbReference type="GO" id="GO:0005634">
    <property type="term" value="C:nucleus"/>
    <property type="evidence" value="ECO:0007669"/>
    <property type="project" value="UniProtKB-SubCell"/>
</dbReference>
<keyword evidence="6" id="KW-0479">Metal-binding</keyword>
<evidence type="ECO:0000313" key="11">
    <source>
        <dbReference type="EMBL" id="KAK9823535.1"/>
    </source>
</evidence>
<dbReference type="AlphaFoldDB" id="A0AAW1QQK7"/>
<dbReference type="Gene3D" id="1.10.10.60">
    <property type="entry name" value="Homeodomain-like"/>
    <property type="match status" value="1"/>
</dbReference>
<accession>A0AAW1QQK7</accession>
<feature type="region of interest" description="Disordered" evidence="7">
    <location>
        <begin position="332"/>
        <end position="351"/>
    </location>
</feature>
<keyword evidence="4" id="KW-0804">Transcription</keyword>
<dbReference type="InterPro" id="IPR001005">
    <property type="entry name" value="SANT/Myb"/>
</dbReference>
<evidence type="ECO:0000256" key="4">
    <source>
        <dbReference type="ARBA" id="ARBA00023163"/>
    </source>
</evidence>
<evidence type="ECO:0000259" key="9">
    <source>
        <dbReference type="PROSITE" id="PS50158"/>
    </source>
</evidence>
<dbReference type="InterPro" id="IPR009057">
    <property type="entry name" value="Homeodomain-like_sf"/>
</dbReference>
<evidence type="ECO:0000256" key="2">
    <source>
        <dbReference type="ARBA" id="ARBA00023015"/>
    </source>
</evidence>
<dbReference type="GO" id="GO:0006355">
    <property type="term" value="P:regulation of DNA-templated transcription"/>
    <property type="evidence" value="ECO:0007669"/>
    <property type="project" value="UniProtKB-ARBA"/>
</dbReference>